<proteinExistence type="predicted"/>
<accession>A0A8S4R6G5</accession>
<organism evidence="1 2">
    <name type="scientific">Pararge aegeria aegeria</name>
    <dbReference type="NCBI Taxonomy" id="348720"/>
    <lineage>
        <taxon>Eukaryota</taxon>
        <taxon>Metazoa</taxon>
        <taxon>Ecdysozoa</taxon>
        <taxon>Arthropoda</taxon>
        <taxon>Hexapoda</taxon>
        <taxon>Insecta</taxon>
        <taxon>Pterygota</taxon>
        <taxon>Neoptera</taxon>
        <taxon>Endopterygota</taxon>
        <taxon>Lepidoptera</taxon>
        <taxon>Glossata</taxon>
        <taxon>Ditrysia</taxon>
        <taxon>Papilionoidea</taxon>
        <taxon>Nymphalidae</taxon>
        <taxon>Satyrinae</taxon>
        <taxon>Satyrini</taxon>
        <taxon>Parargina</taxon>
        <taxon>Pararge</taxon>
    </lineage>
</organism>
<keyword evidence="2" id="KW-1185">Reference proteome</keyword>
<dbReference type="AlphaFoldDB" id="A0A8S4R6G5"/>
<reference evidence="1" key="1">
    <citation type="submission" date="2022-03" db="EMBL/GenBank/DDBJ databases">
        <authorList>
            <person name="Lindestad O."/>
        </authorList>
    </citation>
    <scope>NUCLEOTIDE SEQUENCE</scope>
</reference>
<dbReference type="EMBL" id="CAKXAJ010024844">
    <property type="protein sequence ID" value="CAH2231622.1"/>
    <property type="molecule type" value="Genomic_DNA"/>
</dbReference>
<evidence type="ECO:0000313" key="1">
    <source>
        <dbReference type="EMBL" id="CAH2231622.1"/>
    </source>
</evidence>
<evidence type="ECO:0000313" key="2">
    <source>
        <dbReference type="Proteomes" id="UP000838756"/>
    </source>
</evidence>
<dbReference type="Proteomes" id="UP000838756">
    <property type="component" value="Unassembled WGS sequence"/>
</dbReference>
<protein>
    <submittedName>
        <fullName evidence="1">Jg14344 protein</fullName>
    </submittedName>
</protein>
<gene>
    <name evidence="1" type="primary">jg14344</name>
    <name evidence="1" type="ORF">PAEG_LOCUS10095</name>
</gene>
<comment type="caution">
    <text evidence="1">The sequence shown here is derived from an EMBL/GenBank/DDBJ whole genome shotgun (WGS) entry which is preliminary data.</text>
</comment>
<name>A0A8S4R6G5_9NEOP</name>
<sequence>MDPADVPTDGKLNTIVNKHMQGTSPKTCGLGVKPHVSESTQEHEINEAVSCVKQLLNIRFFFYKLMNHVNDYILEAHEDNFYPGKHSRT</sequence>